<name>A0A0A9LR06_ARUDO</name>
<dbReference type="EMBL" id="GBRH01272835">
    <property type="protein sequence ID" value="JAD25060.1"/>
    <property type="molecule type" value="Transcribed_RNA"/>
</dbReference>
<protein>
    <submittedName>
        <fullName evidence="1">Uncharacterized protein</fullName>
    </submittedName>
</protein>
<accession>A0A0A9LR06</accession>
<reference evidence="1" key="1">
    <citation type="submission" date="2014-09" db="EMBL/GenBank/DDBJ databases">
        <authorList>
            <person name="Magalhaes I.L.F."/>
            <person name="Oliveira U."/>
            <person name="Santos F.R."/>
            <person name="Vidigal T.H.D.A."/>
            <person name="Brescovit A.D."/>
            <person name="Santos A.J."/>
        </authorList>
    </citation>
    <scope>NUCLEOTIDE SEQUENCE</scope>
    <source>
        <tissue evidence="1">Shoot tissue taken approximately 20 cm above the soil surface</tissue>
    </source>
</reference>
<proteinExistence type="predicted"/>
<sequence length="33" mass="3851">MFSRLFEHCKQYLVFSNKSGSMPSFPKLLEAVK</sequence>
<organism evidence="1">
    <name type="scientific">Arundo donax</name>
    <name type="common">Giant reed</name>
    <name type="synonym">Donax arundinaceus</name>
    <dbReference type="NCBI Taxonomy" id="35708"/>
    <lineage>
        <taxon>Eukaryota</taxon>
        <taxon>Viridiplantae</taxon>
        <taxon>Streptophyta</taxon>
        <taxon>Embryophyta</taxon>
        <taxon>Tracheophyta</taxon>
        <taxon>Spermatophyta</taxon>
        <taxon>Magnoliopsida</taxon>
        <taxon>Liliopsida</taxon>
        <taxon>Poales</taxon>
        <taxon>Poaceae</taxon>
        <taxon>PACMAD clade</taxon>
        <taxon>Arundinoideae</taxon>
        <taxon>Arundineae</taxon>
        <taxon>Arundo</taxon>
    </lineage>
</organism>
<reference evidence="1" key="2">
    <citation type="journal article" date="2015" name="Data Brief">
        <title>Shoot transcriptome of the giant reed, Arundo donax.</title>
        <authorList>
            <person name="Barrero R.A."/>
            <person name="Guerrero F.D."/>
            <person name="Moolhuijzen P."/>
            <person name="Goolsby J.A."/>
            <person name="Tidwell J."/>
            <person name="Bellgard S.E."/>
            <person name="Bellgard M.I."/>
        </authorList>
    </citation>
    <scope>NUCLEOTIDE SEQUENCE</scope>
    <source>
        <tissue evidence="1">Shoot tissue taken approximately 20 cm above the soil surface</tissue>
    </source>
</reference>
<evidence type="ECO:0000313" key="1">
    <source>
        <dbReference type="EMBL" id="JAD25060.1"/>
    </source>
</evidence>
<dbReference type="AlphaFoldDB" id="A0A0A9LR06"/>